<name>D9SJD8_GALCS</name>
<keyword evidence="1" id="KW-0812">Transmembrane</keyword>
<organism evidence="2 3">
    <name type="scientific">Gallionella capsiferriformans (strain ES-2)</name>
    <name type="common">Gallionella ferruginea capsiferriformans (strain ES-2)</name>
    <dbReference type="NCBI Taxonomy" id="395494"/>
    <lineage>
        <taxon>Bacteria</taxon>
        <taxon>Pseudomonadati</taxon>
        <taxon>Pseudomonadota</taxon>
        <taxon>Betaproteobacteria</taxon>
        <taxon>Nitrosomonadales</taxon>
        <taxon>Gallionellaceae</taxon>
        <taxon>Gallionella</taxon>
    </lineage>
</organism>
<dbReference type="PROSITE" id="PS00409">
    <property type="entry name" value="PROKAR_NTER_METHYL"/>
    <property type="match status" value="1"/>
</dbReference>
<evidence type="ECO:0000313" key="3">
    <source>
        <dbReference type="Proteomes" id="UP000001235"/>
    </source>
</evidence>
<dbReference type="Gene3D" id="3.30.700.10">
    <property type="entry name" value="Glycoprotein, Type 4 Pilin"/>
    <property type="match status" value="1"/>
</dbReference>
<reference evidence="2 3" key="1">
    <citation type="submission" date="2010-08" db="EMBL/GenBank/DDBJ databases">
        <title>Complete sequence of Gallionella capsiferriformans ES-2.</title>
        <authorList>
            <consortium name="US DOE Joint Genome Institute"/>
            <person name="Lucas S."/>
            <person name="Copeland A."/>
            <person name="Lapidus A."/>
            <person name="Cheng J.-F."/>
            <person name="Bruce D."/>
            <person name="Goodwin L."/>
            <person name="Pitluck S."/>
            <person name="Chertkov O."/>
            <person name="Davenport K.W."/>
            <person name="Detter J.C."/>
            <person name="Han C."/>
            <person name="Tapia R."/>
            <person name="Land M."/>
            <person name="Hauser L."/>
            <person name="Chang Y.-J."/>
            <person name="Jeffries C."/>
            <person name="Kyrpides N."/>
            <person name="Ivanova N."/>
            <person name="Mikhailova N."/>
            <person name="Shelobolina E.S."/>
            <person name="Picardal F."/>
            <person name="Roden E."/>
            <person name="Emerson D."/>
            <person name="Woyke T."/>
        </authorList>
    </citation>
    <scope>NUCLEOTIDE SEQUENCE [LARGE SCALE GENOMIC DNA]</scope>
    <source>
        <strain evidence="2 3">ES-2</strain>
    </source>
</reference>
<keyword evidence="3" id="KW-1185">Reference proteome</keyword>
<dbReference type="NCBIfam" id="TIGR02532">
    <property type="entry name" value="IV_pilin_GFxxxE"/>
    <property type="match status" value="1"/>
</dbReference>
<dbReference type="InterPro" id="IPR012902">
    <property type="entry name" value="N_methyl_site"/>
</dbReference>
<dbReference type="eggNOG" id="COG2165">
    <property type="taxonomic scope" value="Bacteria"/>
</dbReference>
<sequence length="222" mass="22630">MCQQYKNRQHGFTLVELAIVLVIIGLILAAVLKGQEMIQNAKVKNVINDLKGVSVAYYAYQDRYKAIPGDDATAATHAGTGAIAGNGDGLITGAFNDAASPPATESQYFWQHTRMSGFLTGNATATVALPSNNSVGGILGVQSGTTAAAIYATTGPVVCASNVPWKIALAVDITLDDGNSDTGSIRAGVAGTTATAAAVSGAYGPTVAIPATEGLHTLCMKI</sequence>
<evidence type="ECO:0000256" key="1">
    <source>
        <dbReference type="SAM" id="Phobius"/>
    </source>
</evidence>
<dbReference type="HOGENOM" id="CLU_078515_1_0_4"/>
<evidence type="ECO:0008006" key="4">
    <source>
        <dbReference type="Google" id="ProtNLM"/>
    </source>
</evidence>
<protein>
    <recommendedName>
        <fullName evidence="4">Prepilin-type N-terminal cleavage/methylation domain-containing protein</fullName>
    </recommendedName>
</protein>
<dbReference type="RefSeq" id="WP_013294249.1">
    <property type="nucleotide sequence ID" value="NC_014394.1"/>
</dbReference>
<dbReference type="Pfam" id="PF07963">
    <property type="entry name" value="N_methyl"/>
    <property type="match status" value="1"/>
</dbReference>
<keyword evidence="1" id="KW-1133">Transmembrane helix</keyword>
<feature type="transmembrane region" description="Helical" evidence="1">
    <location>
        <begin position="12"/>
        <end position="32"/>
    </location>
</feature>
<dbReference type="OrthoDB" id="9795524at2"/>
<proteinExistence type="predicted"/>
<keyword evidence="1" id="KW-0472">Membrane</keyword>
<dbReference type="SUPFAM" id="SSF54523">
    <property type="entry name" value="Pili subunits"/>
    <property type="match status" value="1"/>
</dbReference>
<gene>
    <name evidence="2" type="ordered locus">Galf_2323</name>
</gene>
<dbReference type="AlphaFoldDB" id="D9SJD8"/>
<dbReference type="EMBL" id="CP002159">
    <property type="protein sequence ID" value="ADL56326.1"/>
    <property type="molecule type" value="Genomic_DNA"/>
</dbReference>
<dbReference type="KEGG" id="gca:Galf_2323"/>
<dbReference type="InterPro" id="IPR045584">
    <property type="entry name" value="Pilin-like"/>
</dbReference>
<accession>D9SJD8</accession>
<evidence type="ECO:0000313" key="2">
    <source>
        <dbReference type="EMBL" id="ADL56326.1"/>
    </source>
</evidence>
<dbReference type="STRING" id="395494.Galf_2323"/>
<dbReference type="Proteomes" id="UP000001235">
    <property type="component" value="Chromosome"/>
</dbReference>